<dbReference type="SUPFAM" id="SSF57903">
    <property type="entry name" value="FYVE/PHD zinc finger"/>
    <property type="match status" value="1"/>
</dbReference>
<feature type="compositionally biased region" description="Polar residues" evidence="5">
    <location>
        <begin position="766"/>
        <end position="777"/>
    </location>
</feature>
<keyword evidence="8" id="KW-1185">Reference proteome</keyword>
<feature type="compositionally biased region" description="Polar residues" evidence="5">
    <location>
        <begin position="749"/>
        <end position="759"/>
    </location>
</feature>
<name>A0A0D7B7T2_9AGAR</name>
<feature type="region of interest" description="Disordered" evidence="5">
    <location>
        <begin position="673"/>
        <end position="793"/>
    </location>
</feature>
<dbReference type="OrthoDB" id="436852at2759"/>
<gene>
    <name evidence="7" type="ORF">CYLTODRAFT_423648</name>
</gene>
<organism evidence="7 8">
    <name type="scientific">Cylindrobasidium torrendii FP15055 ss-10</name>
    <dbReference type="NCBI Taxonomy" id="1314674"/>
    <lineage>
        <taxon>Eukaryota</taxon>
        <taxon>Fungi</taxon>
        <taxon>Dikarya</taxon>
        <taxon>Basidiomycota</taxon>
        <taxon>Agaricomycotina</taxon>
        <taxon>Agaricomycetes</taxon>
        <taxon>Agaricomycetidae</taxon>
        <taxon>Agaricales</taxon>
        <taxon>Marasmiineae</taxon>
        <taxon>Physalacriaceae</taxon>
        <taxon>Cylindrobasidium</taxon>
    </lineage>
</organism>
<feature type="compositionally biased region" description="Polar residues" evidence="5">
    <location>
        <begin position="35"/>
        <end position="52"/>
    </location>
</feature>
<evidence type="ECO:0000259" key="6">
    <source>
        <dbReference type="PROSITE" id="PS50016"/>
    </source>
</evidence>
<dbReference type="PROSITE" id="PS50016">
    <property type="entry name" value="ZF_PHD_2"/>
    <property type="match status" value="1"/>
</dbReference>
<evidence type="ECO:0000256" key="2">
    <source>
        <dbReference type="ARBA" id="ARBA00022771"/>
    </source>
</evidence>
<feature type="compositionally biased region" description="Polar residues" evidence="5">
    <location>
        <begin position="97"/>
        <end position="109"/>
    </location>
</feature>
<proteinExistence type="predicted"/>
<feature type="compositionally biased region" description="Acidic residues" evidence="5">
    <location>
        <begin position="699"/>
        <end position="708"/>
    </location>
</feature>
<feature type="compositionally biased region" description="Low complexity" evidence="5">
    <location>
        <begin position="9"/>
        <end position="25"/>
    </location>
</feature>
<dbReference type="Gene3D" id="3.30.40.10">
    <property type="entry name" value="Zinc/RING finger domain, C3HC4 (zinc finger)"/>
    <property type="match status" value="1"/>
</dbReference>
<reference evidence="7 8" key="1">
    <citation type="journal article" date="2015" name="Fungal Genet. Biol.">
        <title>Evolution of novel wood decay mechanisms in Agaricales revealed by the genome sequences of Fistulina hepatica and Cylindrobasidium torrendii.</title>
        <authorList>
            <person name="Floudas D."/>
            <person name="Held B.W."/>
            <person name="Riley R."/>
            <person name="Nagy L.G."/>
            <person name="Koehler G."/>
            <person name="Ransdell A.S."/>
            <person name="Younus H."/>
            <person name="Chow J."/>
            <person name="Chiniquy J."/>
            <person name="Lipzen A."/>
            <person name="Tritt A."/>
            <person name="Sun H."/>
            <person name="Haridas S."/>
            <person name="LaButti K."/>
            <person name="Ohm R.A."/>
            <person name="Kues U."/>
            <person name="Blanchette R.A."/>
            <person name="Grigoriev I.V."/>
            <person name="Minto R.E."/>
            <person name="Hibbett D.S."/>
        </authorList>
    </citation>
    <scope>NUCLEOTIDE SEQUENCE [LARGE SCALE GENOMIC DNA]</scope>
    <source>
        <strain evidence="7 8">FP15055 ss-10</strain>
    </source>
</reference>
<dbReference type="InterPro" id="IPR011011">
    <property type="entry name" value="Znf_FYVE_PHD"/>
</dbReference>
<evidence type="ECO:0000256" key="4">
    <source>
        <dbReference type="PROSITE-ProRule" id="PRU00146"/>
    </source>
</evidence>
<dbReference type="STRING" id="1314674.A0A0D7B7T2"/>
<keyword evidence="3" id="KW-0862">Zinc</keyword>
<dbReference type="InterPro" id="IPR019787">
    <property type="entry name" value="Znf_PHD-finger"/>
</dbReference>
<dbReference type="EMBL" id="KN880562">
    <property type="protein sequence ID" value="KIY66209.1"/>
    <property type="molecule type" value="Genomic_DNA"/>
</dbReference>
<dbReference type="InterPro" id="IPR001965">
    <property type="entry name" value="Znf_PHD"/>
</dbReference>
<keyword evidence="1" id="KW-0479">Metal-binding</keyword>
<evidence type="ECO:0000256" key="1">
    <source>
        <dbReference type="ARBA" id="ARBA00022723"/>
    </source>
</evidence>
<evidence type="ECO:0000313" key="7">
    <source>
        <dbReference type="EMBL" id="KIY66209.1"/>
    </source>
</evidence>
<dbReference type="PROSITE" id="PS01359">
    <property type="entry name" value="ZF_PHD_1"/>
    <property type="match status" value="1"/>
</dbReference>
<dbReference type="Proteomes" id="UP000054007">
    <property type="component" value="Unassembled WGS sequence"/>
</dbReference>
<accession>A0A0D7B7T2</accession>
<feature type="region of interest" description="Disordered" evidence="5">
    <location>
        <begin position="480"/>
        <end position="501"/>
    </location>
</feature>
<evidence type="ECO:0000313" key="8">
    <source>
        <dbReference type="Proteomes" id="UP000054007"/>
    </source>
</evidence>
<evidence type="ECO:0000256" key="5">
    <source>
        <dbReference type="SAM" id="MobiDB-lite"/>
    </source>
</evidence>
<protein>
    <recommendedName>
        <fullName evidence="6">PHD-type domain-containing protein</fullName>
    </recommendedName>
</protein>
<sequence length="818" mass="90257">MSDAEMQYSGQAAPQPTPSSSSALPDAPPAIMASLLNSPLPTEANRNTSSMASARFGQIPNRPARNHLATYPQSNGAPVAGSSLPIHQDSSHPHFGNLSTTTRPPQMSTLEPRPGSGVAQPTSRAAPSPAPVALPFRLSAQPSTMTPENNAFLAKLLAADKMPRQSTPLSAPLPFNDHFSSTPTGMHLHSNYSTPPPGFPPASTHSMSALTTSLNPTSTFNTLQPAPTLVTTSGGEMERIRQAVAREHQDLESRRPDYLHRQHRPESESTTPLGFPDVPAFPTVGIQETPNKGRRISLFQETSEESFEESLMAGGYGRYRTAEWVRQPQPSVVDPAGVTTPARVLSALERNVIPPLSEKEQKKRKRLEAFKSSNSTINGPCTLFPVELEGKGRVLLDIPNETAPPEPYIRKRAANRRRKRGEQPREHELTPPPEAPLDSPNWPDEEFPWRMRTEERAENTKHEEQERLMIIENYLARDTDDEDDDEEGHQDYDEGAAIPSSSWGVIFEEDRPTPSRRGRGKMIPLAADPAQAPAHIRQRSYFPSDPADARAALLSKRSVRELSFRNDRKLRSFPQRQPDQICICRGTDDGRQLVECEVCRIWFHLDCLGIEDVAALGPEDRPWYCSDCRTDNDERRDVDMRSAYREPTFVPTDEAARVRRVYNAPFLLESAPIQDSPLPSWRAGRLPKTPSRPEGGGLQEEELEEEEMRPDPRFTTPKKRCVGGGGSDETPFDPTSTPSRGVTLGKHGQTGTLGFQTPSRKGGSSRLITGPSSSSGVYGSLEDSPLGTRFPTAGIMAEDSPVYRTLTRGRSPKRARLE</sequence>
<dbReference type="InterPro" id="IPR013083">
    <property type="entry name" value="Znf_RING/FYVE/PHD"/>
</dbReference>
<dbReference type="AlphaFoldDB" id="A0A0D7B7T2"/>
<dbReference type="Pfam" id="PF00628">
    <property type="entry name" value="PHD"/>
    <property type="match status" value="1"/>
</dbReference>
<feature type="compositionally biased region" description="Basic residues" evidence="5">
    <location>
        <begin position="410"/>
        <end position="420"/>
    </location>
</feature>
<dbReference type="GO" id="GO:0008270">
    <property type="term" value="F:zinc ion binding"/>
    <property type="evidence" value="ECO:0007669"/>
    <property type="project" value="UniProtKB-KW"/>
</dbReference>
<evidence type="ECO:0000256" key="3">
    <source>
        <dbReference type="ARBA" id="ARBA00022833"/>
    </source>
</evidence>
<feature type="region of interest" description="Disordered" evidence="5">
    <location>
        <begin position="397"/>
        <end position="446"/>
    </location>
</feature>
<dbReference type="InterPro" id="IPR019786">
    <property type="entry name" value="Zinc_finger_PHD-type_CS"/>
</dbReference>
<keyword evidence="2 4" id="KW-0863">Zinc-finger</keyword>
<feature type="domain" description="PHD-type" evidence="6">
    <location>
        <begin position="579"/>
        <end position="631"/>
    </location>
</feature>
<feature type="region of interest" description="Disordered" evidence="5">
    <location>
        <begin position="1"/>
        <end position="129"/>
    </location>
</feature>
<dbReference type="SMART" id="SM00249">
    <property type="entry name" value="PHD"/>
    <property type="match status" value="1"/>
</dbReference>